<dbReference type="GO" id="GO:0004312">
    <property type="term" value="F:fatty acid synthase activity"/>
    <property type="evidence" value="ECO:0007669"/>
    <property type="project" value="InterPro"/>
</dbReference>
<evidence type="ECO:0000313" key="2">
    <source>
        <dbReference type="EMBL" id="KIK62338.1"/>
    </source>
</evidence>
<dbReference type="AlphaFoldDB" id="A0A0D0D058"/>
<dbReference type="PANTHER" id="PTHR10982:SF21">
    <property type="entry name" value="FATTY ACID SYNTHASE SUBUNIT BETA"/>
    <property type="match status" value="1"/>
</dbReference>
<dbReference type="InterPro" id="IPR003965">
    <property type="entry name" value="Fatty_acid_synthase"/>
</dbReference>
<accession>A0A0D0D058</accession>
<reference evidence="2 3" key="1">
    <citation type="submission" date="2014-04" db="EMBL/GenBank/DDBJ databases">
        <title>Evolutionary Origins and Diversification of the Mycorrhizal Mutualists.</title>
        <authorList>
            <consortium name="DOE Joint Genome Institute"/>
            <consortium name="Mycorrhizal Genomics Consortium"/>
            <person name="Kohler A."/>
            <person name="Kuo A."/>
            <person name="Nagy L.G."/>
            <person name="Floudas D."/>
            <person name="Copeland A."/>
            <person name="Barry K.W."/>
            <person name="Cichocki N."/>
            <person name="Veneault-Fourrey C."/>
            <person name="LaButti K."/>
            <person name="Lindquist E.A."/>
            <person name="Lipzen A."/>
            <person name="Lundell T."/>
            <person name="Morin E."/>
            <person name="Murat C."/>
            <person name="Riley R."/>
            <person name="Ohm R."/>
            <person name="Sun H."/>
            <person name="Tunlid A."/>
            <person name="Henrissat B."/>
            <person name="Grigoriev I.V."/>
            <person name="Hibbett D.S."/>
            <person name="Martin F."/>
        </authorList>
    </citation>
    <scope>NUCLEOTIDE SEQUENCE [LARGE SCALE GENOMIC DNA]</scope>
    <source>
        <strain evidence="2 3">FD-317 M1</strain>
    </source>
</reference>
<dbReference type="Proteomes" id="UP000053593">
    <property type="component" value="Unassembled WGS sequence"/>
</dbReference>
<proteinExistence type="predicted"/>
<protein>
    <submittedName>
        <fullName evidence="2">Uncharacterized protein</fullName>
    </submittedName>
</protein>
<dbReference type="InterPro" id="IPR050830">
    <property type="entry name" value="Fungal_FAS"/>
</dbReference>
<dbReference type="GO" id="GO:0005835">
    <property type="term" value="C:fatty acid synthase complex"/>
    <property type="evidence" value="ECO:0007669"/>
    <property type="project" value="InterPro"/>
</dbReference>
<dbReference type="PANTHER" id="PTHR10982">
    <property type="entry name" value="MALONYL COA-ACYL CARRIER PROTEIN TRANSACYLASE"/>
    <property type="match status" value="1"/>
</dbReference>
<sequence length="235" mass="25825">MYLNTPFLCLLGKSPIVVPGMTLLTVKSSFISAVLDASYHIELDGGGHYNANTLRTKAAKIQLNIPQNRTGSILPAGDLLKLVHLFNSFHMVKSTKLFQAGNTCGSKGKIVSVVNSQCGTVKVKGCISVLHFSWHVFSLNFFFLLFLFEQNISFVGLVLLMRNTSFNTPHPGMQATDEKVTEGLAEVFQLSTADVLSGWNGYESSVAAWDSAEEHFHVVYGFQIVKARSLTSVFR</sequence>
<dbReference type="PRINTS" id="PR01483">
    <property type="entry name" value="FASYNTHASE"/>
</dbReference>
<evidence type="ECO:0000313" key="3">
    <source>
        <dbReference type="Proteomes" id="UP000053593"/>
    </source>
</evidence>
<dbReference type="InterPro" id="IPR013785">
    <property type="entry name" value="Aldolase_TIM"/>
</dbReference>
<dbReference type="HOGENOM" id="CLU_1180334_0_0_1"/>
<dbReference type="GO" id="GO:0006633">
    <property type="term" value="P:fatty acid biosynthetic process"/>
    <property type="evidence" value="ECO:0007669"/>
    <property type="project" value="InterPro"/>
</dbReference>
<name>A0A0D0D058_9AGAR</name>
<keyword evidence="3" id="KW-1185">Reference proteome</keyword>
<dbReference type="Gene3D" id="3.20.20.70">
    <property type="entry name" value="Aldolase class I"/>
    <property type="match status" value="1"/>
</dbReference>
<evidence type="ECO:0000256" key="1">
    <source>
        <dbReference type="ARBA" id="ARBA00022679"/>
    </source>
</evidence>
<gene>
    <name evidence="2" type="ORF">GYMLUDRAFT_58481</name>
</gene>
<keyword evidence="1" id="KW-0808">Transferase</keyword>
<dbReference type="EMBL" id="KN834768">
    <property type="protein sequence ID" value="KIK62338.1"/>
    <property type="molecule type" value="Genomic_DNA"/>
</dbReference>
<dbReference type="OrthoDB" id="3033689at2759"/>
<organism evidence="2 3">
    <name type="scientific">Collybiopsis luxurians FD-317 M1</name>
    <dbReference type="NCBI Taxonomy" id="944289"/>
    <lineage>
        <taxon>Eukaryota</taxon>
        <taxon>Fungi</taxon>
        <taxon>Dikarya</taxon>
        <taxon>Basidiomycota</taxon>
        <taxon>Agaricomycotina</taxon>
        <taxon>Agaricomycetes</taxon>
        <taxon>Agaricomycetidae</taxon>
        <taxon>Agaricales</taxon>
        <taxon>Marasmiineae</taxon>
        <taxon>Omphalotaceae</taxon>
        <taxon>Collybiopsis</taxon>
        <taxon>Collybiopsis luxurians</taxon>
    </lineage>
</organism>